<evidence type="ECO:0000256" key="1">
    <source>
        <dbReference type="ARBA" id="ARBA00008390"/>
    </source>
</evidence>
<protein>
    <submittedName>
        <fullName evidence="3">Retinol binding protein 5</fullName>
    </submittedName>
</protein>
<dbReference type="AlphaFoldDB" id="H2ZW25"/>
<dbReference type="FunFam" id="2.40.128.20:FF:000001">
    <property type="entry name" value="Fatty acid-binding protein, adipocyte"/>
    <property type="match status" value="1"/>
</dbReference>
<dbReference type="STRING" id="7897.ENSLACP00000001596"/>
<dbReference type="Gene3D" id="2.40.128.20">
    <property type="match status" value="1"/>
</dbReference>
<comment type="similarity">
    <text evidence="1">Belongs to the calycin superfamily. Fatty-acid binding protein (FABP) family.</text>
</comment>
<dbReference type="HOGENOM" id="CLU_113772_5_1_1"/>
<dbReference type="PANTHER" id="PTHR11955">
    <property type="entry name" value="FATTY ACID BINDING PROTEIN"/>
    <property type="match status" value="1"/>
</dbReference>
<dbReference type="Pfam" id="PF00061">
    <property type="entry name" value="Lipocalin"/>
    <property type="match status" value="1"/>
</dbReference>
<dbReference type="OrthoDB" id="354351at2759"/>
<dbReference type="EMBL" id="AFYH01251077">
    <property type="status" value="NOT_ANNOTATED_CDS"/>
    <property type="molecule type" value="Genomic_DNA"/>
</dbReference>
<reference evidence="3" key="2">
    <citation type="submission" date="2025-08" db="UniProtKB">
        <authorList>
            <consortium name="Ensembl"/>
        </authorList>
    </citation>
    <scope>IDENTIFICATION</scope>
</reference>
<name>H2ZW25_LATCH</name>
<feature type="domain" description="Lipocalin/cytosolic fatty-acid binding" evidence="2">
    <location>
        <begin position="7"/>
        <end position="132"/>
    </location>
</feature>
<dbReference type="KEGG" id="lcm:102345291"/>
<evidence type="ECO:0000259" key="2">
    <source>
        <dbReference type="Pfam" id="PF00061"/>
    </source>
</evidence>
<sequence>MAQDLNGYYSYVSQENLEEYLKALGINTALRKIVCILHPDKEITQSGNHMTIKTLTTFRNYVMDFDLGVEFEEDLGPVDGRKCMTTVWWDGDKLVCVQKGEKKNRGWKHWRENDFLHLEMTAEGAVCKQVFKKVK</sequence>
<evidence type="ECO:0000313" key="3">
    <source>
        <dbReference type="Ensembl" id="ENSLACP00000001596.2"/>
    </source>
</evidence>
<dbReference type="InterPro" id="IPR031259">
    <property type="entry name" value="ILBP"/>
</dbReference>
<accession>H2ZW25</accession>
<dbReference type="InterPro" id="IPR000463">
    <property type="entry name" value="Fatty_acid-bd"/>
</dbReference>
<reference evidence="3" key="3">
    <citation type="submission" date="2025-09" db="UniProtKB">
        <authorList>
            <consortium name="Ensembl"/>
        </authorList>
    </citation>
    <scope>IDENTIFICATION</scope>
</reference>
<dbReference type="EMBL" id="AFYH01251076">
    <property type="status" value="NOT_ANNOTATED_CDS"/>
    <property type="molecule type" value="Genomic_DNA"/>
</dbReference>
<organism evidence="3 4">
    <name type="scientific">Latimeria chalumnae</name>
    <name type="common">Coelacanth</name>
    <dbReference type="NCBI Taxonomy" id="7897"/>
    <lineage>
        <taxon>Eukaryota</taxon>
        <taxon>Metazoa</taxon>
        <taxon>Chordata</taxon>
        <taxon>Craniata</taxon>
        <taxon>Vertebrata</taxon>
        <taxon>Euteleostomi</taxon>
        <taxon>Coelacanthiformes</taxon>
        <taxon>Coelacanthidae</taxon>
        <taxon>Latimeria</taxon>
    </lineage>
</organism>
<dbReference type="Ensembl" id="ENSLACT00000001609.2">
    <property type="protein sequence ID" value="ENSLACP00000001596.2"/>
    <property type="gene ID" value="ENSLACG00000001425.2"/>
</dbReference>
<dbReference type="EMBL" id="AFYH01251078">
    <property type="status" value="NOT_ANNOTATED_CDS"/>
    <property type="molecule type" value="Genomic_DNA"/>
</dbReference>
<dbReference type="InterPro" id="IPR012674">
    <property type="entry name" value="Calycin"/>
</dbReference>
<dbReference type="GO" id="GO:0008289">
    <property type="term" value="F:lipid binding"/>
    <property type="evidence" value="ECO:0007669"/>
    <property type="project" value="InterPro"/>
</dbReference>
<dbReference type="eggNOG" id="KOG4015">
    <property type="taxonomic scope" value="Eukaryota"/>
</dbReference>
<evidence type="ECO:0000313" key="4">
    <source>
        <dbReference type="Proteomes" id="UP000008672"/>
    </source>
</evidence>
<dbReference type="InParanoid" id="H2ZW25"/>
<dbReference type="Proteomes" id="UP000008672">
    <property type="component" value="Unassembled WGS sequence"/>
</dbReference>
<dbReference type="GeneTree" id="ENSGT00940000162526"/>
<dbReference type="Bgee" id="ENSLACG00000001425">
    <property type="expression patterns" value="Expressed in pelvic fin and 5 other cell types or tissues"/>
</dbReference>
<dbReference type="SUPFAM" id="SSF50814">
    <property type="entry name" value="Lipocalins"/>
    <property type="match status" value="1"/>
</dbReference>
<keyword evidence="4" id="KW-1185">Reference proteome</keyword>
<dbReference type="InterPro" id="IPR000566">
    <property type="entry name" value="Lipocln_cytosolic_FA-bd_dom"/>
</dbReference>
<dbReference type="PRINTS" id="PR00178">
    <property type="entry name" value="FATTYACIDBP"/>
</dbReference>
<proteinExistence type="inferred from homology"/>
<dbReference type="GeneID" id="102345291"/>
<gene>
    <name evidence="3" type="primary">RBP5</name>
</gene>
<reference evidence="4" key="1">
    <citation type="submission" date="2011-08" db="EMBL/GenBank/DDBJ databases">
        <title>The draft genome of Latimeria chalumnae.</title>
        <authorList>
            <person name="Di Palma F."/>
            <person name="Alfoldi J."/>
            <person name="Johnson J."/>
            <person name="Berlin A."/>
            <person name="Gnerre S."/>
            <person name="Jaffe D."/>
            <person name="MacCallum I."/>
            <person name="Young S."/>
            <person name="Walker B.J."/>
            <person name="Lander E."/>
            <person name="Lindblad-Toh K."/>
        </authorList>
    </citation>
    <scope>NUCLEOTIDE SEQUENCE [LARGE SCALE GENOMIC DNA]</scope>
    <source>
        <strain evidence="4">Wild caught</strain>
    </source>
</reference>
<dbReference type="OMA" id="NINMALR"/>